<gene>
    <name evidence="1" type="ORF">LCGC14_1109400</name>
</gene>
<accession>A0A0F9MC34</accession>
<evidence type="ECO:0000313" key="1">
    <source>
        <dbReference type="EMBL" id="KKN03274.1"/>
    </source>
</evidence>
<dbReference type="EMBL" id="LAZR01005053">
    <property type="protein sequence ID" value="KKN03274.1"/>
    <property type="molecule type" value="Genomic_DNA"/>
</dbReference>
<organism evidence="1">
    <name type="scientific">marine sediment metagenome</name>
    <dbReference type="NCBI Taxonomy" id="412755"/>
    <lineage>
        <taxon>unclassified sequences</taxon>
        <taxon>metagenomes</taxon>
        <taxon>ecological metagenomes</taxon>
    </lineage>
</organism>
<dbReference type="AlphaFoldDB" id="A0A0F9MC34"/>
<proteinExistence type="predicted"/>
<reference evidence="1" key="1">
    <citation type="journal article" date="2015" name="Nature">
        <title>Complex archaea that bridge the gap between prokaryotes and eukaryotes.</title>
        <authorList>
            <person name="Spang A."/>
            <person name="Saw J.H."/>
            <person name="Jorgensen S.L."/>
            <person name="Zaremba-Niedzwiedzka K."/>
            <person name="Martijn J."/>
            <person name="Lind A.E."/>
            <person name="van Eijk R."/>
            <person name="Schleper C."/>
            <person name="Guy L."/>
            <person name="Ettema T.J."/>
        </authorList>
    </citation>
    <scope>NUCLEOTIDE SEQUENCE</scope>
</reference>
<name>A0A0F9MC34_9ZZZZ</name>
<sequence length="82" mass="9622">MDAVPAFLDKCSDRERVARTMYRECWHCPGDETGAQILASLRRWEPWLKPLIDEWPRLALKCAAFYQNEWTKRSPAGRGGRR</sequence>
<comment type="caution">
    <text evidence="1">The sequence shown here is derived from an EMBL/GenBank/DDBJ whole genome shotgun (WGS) entry which is preliminary data.</text>
</comment>
<protein>
    <submittedName>
        <fullName evidence="1">Uncharacterized protein</fullName>
    </submittedName>
</protein>